<dbReference type="PANTHER" id="PTHR13136">
    <property type="entry name" value="TESTIS DEVELOPMENT PROTEIN PRTD"/>
    <property type="match status" value="1"/>
</dbReference>
<dbReference type="GO" id="GO:0044545">
    <property type="term" value="C:NSL complex"/>
    <property type="evidence" value="ECO:0007669"/>
    <property type="project" value="TreeGrafter"/>
</dbReference>
<dbReference type="PANTHER" id="PTHR13136:SF16">
    <property type="entry name" value="KAT8 REGULATORY NSL COMPLEX SUBUNIT 3"/>
    <property type="match status" value="1"/>
</dbReference>
<feature type="region of interest" description="Disordered" evidence="1">
    <location>
        <begin position="302"/>
        <end position="347"/>
    </location>
</feature>
<evidence type="ECO:0000313" key="3">
    <source>
        <dbReference type="WBParaSite" id="jg14696"/>
    </source>
</evidence>
<sequence length="399" mass="43461">MSCDPLKNVSLVLVYPQISSNGSHPTSVRPYESMFRNLLPRVAQCVEKVDLTMNAADLVSIETCTLQCLNIIQKRVREIVKRRPNDHIFLAGWGTSCLLNHKVVSLVPGVSGLLNFAFPVDSATGPRGDVEDEICLTYCPSLFVVGENAADVNFEALQNMRKNIIVDSGLIVVGAANHNLFVSQLRLNIERISQKCVERTIVEHTVDFMKQVMSDLGPQSSKECREMLKPVTLQNIYDVDITALRCRPNPPIAGVPRPRKNASNSQTGLKQSLVKAFDAKPHNKPSSNLKSLHVQSVCSTSSTFHAPQQPSPLSLQSYGPITSSKEGHHPLSTHNSGFGVPSPPAARPAPLLSARTSLNSSLKKVSGDPLRIPTPLCSTCNYPLQCPLKPPCGMSSRNS</sequence>
<proteinExistence type="predicted"/>
<keyword evidence="2" id="KW-1185">Reference proteome</keyword>
<dbReference type="GO" id="GO:0045944">
    <property type="term" value="P:positive regulation of transcription by RNA polymerase II"/>
    <property type="evidence" value="ECO:0007669"/>
    <property type="project" value="TreeGrafter"/>
</dbReference>
<name>A0A915D1Y6_9BILA</name>
<organism evidence="2 3">
    <name type="scientific">Ditylenchus dipsaci</name>
    <dbReference type="NCBI Taxonomy" id="166011"/>
    <lineage>
        <taxon>Eukaryota</taxon>
        <taxon>Metazoa</taxon>
        <taxon>Ecdysozoa</taxon>
        <taxon>Nematoda</taxon>
        <taxon>Chromadorea</taxon>
        <taxon>Rhabditida</taxon>
        <taxon>Tylenchina</taxon>
        <taxon>Tylenchomorpha</taxon>
        <taxon>Sphaerularioidea</taxon>
        <taxon>Anguinidae</taxon>
        <taxon>Anguininae</taxon>
        <taxon>Ditylenchus</taxon>
    </lineage>
</organism>
<dbReference type="InterPro" id="IPR026555">
    <property type="entry name" value="NSL3/Tex30"/>
</dbReference>
<dbReference type="Proteomes" id="UP000887574">
    <property type="component" value="Unplaced"/>
</dbReference>
<feature type="region of interest" description="Disordered" evidence="1">
    <location>
        <begin position="248"/>
        <end position="268"/>
    </location>
</feature>
<accession>A0A915D1Y6</accession>
<dbReference type="AlphaFoldDB" id="A0A915D1Y6"/>
<feature type="compositionally biased region" description="Polar residues" evidence="1">
    <location>
        <begin position="302"/>
        <end position="324"/>
    </location>
</feature>
<dbReference type="WBParaSite" id="jg14696">
    <property type="protein sequence ID" value="jg14696"/>
    <property type="gene ID" value="jg14696"/>
</dbReference>
<evidence type="ECO:0000313" key="2">
    <source>
        <dbReference type="Proteomes" id="UP000887574"/>
    </source>
</evidence>
<evidence type="ECO:0000256" key="1">
    <source>
        <dbReference type="SAM" id="MobiDB-lite"/>
    </source>
</evidence>
<protein>
    <submittedName>
        <fullName evidence="3">Uncharacterized protein</fullName>
    </submittedName>
</protein>
<reference evidence="3" key="1">
    <citation type="submission" date="2022-11" db="UniProtKB">
        <authorList>
            <consortium name="WormBaseParasite"/>
        </authorList>
    </citation>
    <scope>IDENTIFICATION</scope>
</reference>